<sequence length="227" mass="26774">MNDHNENINLDDINIDDIIKNNQSEWNEMEDDIGSDIFNETHATSDEEEITFDDSSIIRLKEEHENNQRMREDLRVKYSNLHKICQQKKQEIQAIKNIVFSSDCKNDKEAIFNSIETETCKSIKGHAFHISQNIRTNPLMAKISLDNLKRDTELLTLQFDYTSTIEQLFAIHADYNKLKNKCDAAEPKILGLMQYRDERIRQAREQARLDKKIYNEIKEAEDIMNQY</sequence>
<dbReference type="RefSeq" id="WP_308133453.1">
    <property type="nucleotide sequence ID" value="NZ_CP133197.1"/>
</dbReference>
<evidence type="ECO:0000313" key="2">
    <source>
        <dbReference type="EMBL" id="WML87902.1"/>
    </source>
</evidence>
<dbReference type="AlphaFoldDB" id="A0AA51MT00"/>
<keyword evidence="3" id="KW-1185">Reference proteome</keyword>
<reference evidence="2 3" key="1">
    <citation type="submission" date="2023-08" db="EMBL/GenBank/DDBJ databases">
        <title>New molecular markers tilS and rpoB for phylogenetic and monitoring studies of the genus Thiothrix biodiversity.</title>
        <authorList>
            <person name="Ravin N.V."/>
            <person name="Smolyakov D."/>
            <person name="Markov N.D."/>
            <person name="Beletsky A.V."/>
            <person name="Mardanov A.V."/>
            <person name="Rudenko T.S."/>
            <person name="Grabovich M.Y."/>
        </authorList>
    </citation>
    <scope>NUCLEOTIDE SEQUENCE</scope>
    <source>
        <strain evidence="2">DNT52</strain>
        <strain evidence="1 3">H33</strain>
    </source>
</reference>
<gene>
    <name evidence="1" type="ORF">RCC75_01785</name>
    <name evidence="2" type="ORF">RCG00_05910</name>
</gene>
<accession>A0AA51MT00</accession>
<dbReference type="EMBL" id="JAVFKN010000001">
    <property type="protein sequence ID" value="MDQ5767241.1"/>
    <property type="molecule type" value="Genomic_DNA"/>
</dbReference>
<protein>
    <submittedName>
        <fullName evidence="2">Uncharacterized protein</fullName>
    </submittedName>
</protein>
<dbReference type="Proteomes" id="UP001223336">
    <property type="component" value="Unassembled WGS sequence"/>
</dbReference>
<evidence type="ECO:0000313" key="1">
    <source>
        <dbReference type="EMBL" id="MDQ5767241.1"/>
    </source>
</evidence>
<evidence type="ECO:0000313" key="3">
    <source>
        <dbReference type="Proteomes" id="UP001223336"/>
    </source>
</evidence>
<dbReference type="EMBL" id="CP133217">
    <property type="protein sequence ID" value="WML87902.1"/>
    <property type="molecule type" value="Genomic_DNA"/>
</dbReference>
<name>A0AA51MT00_9GAMM</name>
<proteinExistence type="predicted"/>
<dbReference type="Proteomes" id="UP001229862">
    <property type="component" value="Chromosome"/>
</dbReference>
<organism evidence="2">
    <name type="scientific">Thiothrix subterranea</name>
    <dbReference type="NCBI Taxonomy" id="2735563"/>
    <lineage>
        <taxon>Bacteria</taxon>
        <taxon>Pseudomonadati</taxon>
        <taxon>Pseudomonadota</taxon>
        <taxon>Gammaproteobacteria</taxon>
        <taxon>Thiotrichales</taxon>
        <taxon>Thiotrichaceae</taxon>
        <taxon>Thiothrix</taxon>
    </lineage>
</organism>